<accession>A0A381ZGJ9</accession>
<dbReference type="AlphaFoldDB" id="A0A381ZGJ9"/>
<evidence type="ECO:0000313" key="2">
    <source>
        <dbReference type="EMBL" id="SVA88121.1"/>
    </source>
</evidence>
<feature type="domain" description="ER-bound oxygenase mpaB/mpaB'/Rubber oxygenase catalytic" evidence="1">
    <location>
        <begin position="43"/>
        <end position="266"/>
    </location>
</feature>
<name>A0A381ZGJ9_9ZZZZ</name>
<dbReference type="PANTHER" id="PTHR36151:SF3">
    <property type="entry name" value="ER-BOUND OXYGENASE MPAB_MPAB'_RUBBER OXYGENASE CATALYTIC DOMAIN-CONTAINING PROTEIN"/>
    <property type="match status" value="1"/>
</dbReference>
<dbReference type="InterPro" id="IPR018713">
    <property type="entry name" value="MPAB/Lcp_cat_dom"/>
</dbReference>
<evidence type="ECO:0000259" key="1">
    <source>
        <dbReference type="Pfam" id="PF09995"/>
    </source>
</evidence>
<dbReference type="Pfam" id="PF09995">
    <property type="entry name" value="MPAB_Lcp_cat"/>
    <property type="match status" value="1"/>
</dbReference>
<dbReference type="GO" id="GO:0016491">
    <property type="term" value="F:oxidoreductase activity"/>
    <property type="evidence" value="ECO:0007669"/>
    <property type="project" value="InterPro"/>
</dbReference>
<gene>
    <name evidence="2" type="ORF">METZ01_LOCUS140975</name>
</gene>
<dbReference type="EMBL" id="UINC01021157">
    <property type="protein sequence ID" value="SVA88121.1"/>
    <property type="molecule type" value="Genomic_DNA"/>
</dbReference>
<dbReference type="PANTHER" id="PTHR36151">
    <property type="entry name" value="BLR2777 PROTEIN"/>
    <property type="match status" value="1"/>
</dbReference>
<proteinExistence type="predicted"/>
<organism evidence="2">
    <name type="scientific">marine metagenome</name>
    <dbReference type="NCBI Taxonomy" id="408172"/>
    <lineage>
        <taxon>unclassified sequences</taxon>
        <taxon>metagenomes</taxon>
        <taxon>ecological metagenomes</taxon>
    </lineage>
</organism>
<protein>
    <recommendedName>
        <fullName evidence="1">ER-bound oxygenase mpaB/mpaB'/Rubber oxygenase catalytic domain-containing protein</fullName>
    </recommendedName>
</protein>
<reference evidence="2" key="1">
    <citation type="submission" date="2018-05" db="EMBL/GenBank/DDBJ databases">
        <authorList>
            <person name="Lanie J.A."/>
            <person name="Ng W.-L."/>
            <person name="Kazmierczak K.M."/>
            <person name="Andrzejewski T.M."/>
            <person name="Davidsen T.M."/>
            <person name="Wayne K.J."/>
            <person name="Tettelin H."/>
            <person name="Glass J.I."/>
            <person name="Rusch D."/>
            <person name="Podicherti R."/>
            <person name="Tsui H.-C.T."/>
            <person name="Winkler M.E."/>
        </authorList>
    </citation>
    <scope>NUCLEOTIDE SEQUENCE</scope>
</reference>
<sequence>MTGWRQRVTGAAEGLFSHAPDPLASTFDHPGDPGLFGPGSVTWRVMCDCSTFVGGVRALLVQAAHPEVAAGVGDHSSYRSDPLGRLSRTAAYVTATAYGSLPEVDDAVAIVGRLHGPVSGTSHRGLAYSAAEPEMAAWVHNALVDSFLVAHRTYGSAPMSDADADGYVAEQVRLGERMGAYPLPDTATDLAQWLVDHPSLGPSPAGADAVRFLAGPPLDSPVRLAYRIIHDAAVATVPTPVLDVLGIRRQPGAILRGRLLIRTLRAALGASPAWAAALERCGEPRPPGVRFRNTSGTST</sequence>